<gene>
    <name evidence="1" type="ORF">MJG53_012975</name>
</gene>
<reference evidence="1" key="1">
    <citation type="submission" date="2022-03" db="EMBL/GenBank/DDBJ databases">
        <title>Genomic analyses of argali, domestic sheep and their hybrids provide insights into chromosomal evolution, heterosis and genetic basis of agronomic traits.</title>
        <authorList>
            <person name="Li M."/>
        </authorList>
    </citation>
    <scope>NUCLEOTIDE SEQUENCE</scope>
    <source>
        <strain evidence="1">F1 hybrid</strain>
    </source>
</reference>
<accession>A0ACB9UMA9</accession>
<dbReference type="EMBL" id="CM043040">
    <property type="protein sequence ID" value="KAI4573137.1"/>
    <property type="molecule type" value="Genomic_DNA"/>
</dbReference>
<dbReference type="Proteomes" id="UP001057279">
    <property type="component" value="Linkage Group LG15"/>
</dbReference>
<evidence type="ECO:0000313" key="1">
    <source>
        <dbReference type="EMBL" id="KAI4573137.1"/>
    </source>
</evidence>
<comment type="caution">
    <text evidence="1">The sequence shown here is derived from an EMBL/GenBank/DDBJ whole genome shotgun (WGS) entry which is preliminary data.</text>
</comment>
<evidence type="ECO:0000313" key="2">
    <source>
        <dbReference type="Proteomes" id="UP001057279"/>
    </source>
</evidence>
<sequence>MSGLCRMAKCPFGAPGRQKADAGKSQHSRFFILLPVLKCGESFLPGKKQSRVASTHALLGRGVSGLQETLNIIGMNGRFGGFSLIPSCSFISSSGAGGLAEVGLEDLQDLVLPICHGRKKWDAVYEWGLEEPEKSRISDVDLTSRTQTQYTGNTRVGNAFAVAYLRMFKVGSLRMGSLKLWLLEDETLVLKRPLRSPSTDLLPFVETLEMAETDLEVEIEFPVTGGVQANARSSVTRYVIQGTPRKGALQIQCTLVLEINLCLPARGKSNFSAKSLLFVGLRKTGLKVGLAL</sequence>
<proteinExistence type="predicted"/>
<keyword evidence="2" id="KW-1185">Reference proteome</keyword>
<name>A0ACB9UMA9_9CETA</name>
<organism evidence="1 2">
    <name type="scientific">Ovis ammon polii x Ovis aries</name>
    <dbReference type="NCBI Taxonomy" id="2918886"/>
    <lineage>
        <taxon>Eukaryota</taxon>
        <taxon>Metazoa</taxon>
        <taxon>Chordata</taxon>
        <taxon>Craniata</taxon>
        <taxon>Vertebrata</taxon>
        <taxon>Euteleostomi</taxon>
        <taxon>Mammalia</taxon>
        <taxon>Eutheria</taxon>
        <taxon>Laurasiatheria</taxon>
        <taxon>Artiodactyla</taxon>
        <taxon>Ruminantia</taxon>
        <taxon>Pecora</taxon>
        <taxon>Bovidae</taxon>
        <taxon>Caprinae</taxon>
        <taxon>Ovis</taxon>
    </lineage>
</organism>
<protein>
    <submittedName>
        <fullName evidence="1">Uncharacterized protein</fullName>
    </submittedName>
</protein>